<proteinExistence type="predicted"/>
<dbReference type="RefSeq" id="WP_011496869.1">
    <property type="nucleotide sequence ID" value="NC_007954.1"/>
</dbReference>
<evidence type="ECO:0000313" key="2">
    <source>
        <dbReference type="Proteomes" id="UP000001982"/>
    </source>
</evidence>
<dbReference type="GO" id="GO:0005576">
    <property type="term" value="C:extracellular region"/>
    <property type="evidence" value="ECO:0007669"/>
    <property type="project" value="InterPro"/>
</dbReference>
<evidence type="ECO:0000313" key="1">
    <source>
        <dbReference type="EMBL" id="ABE55718.1"/>
    </source>
</evidence>
<dbReference type="Gene3D" id="1.10.132.110">
    <property type="entry name" value="Serum amyloid A protein"/>
    <property type="match status" value="1"/>
</dbReference>
<dbReference type="Proteomes" id="UP000001982">
    <property type="component" value="Chromosome"/>
</dbReference>
<dbReference type="SMART" id="SM00197">
    <property type="entry name" value="SAA"/>
    <property type="match status" value="1"/>
</dbReference>
<name>Q12LF8_SHEDO</name>
<protein>
    <submittedName>
        <fullName evidence="1">Serum amyloid A protein</fullName>
    </submittedName>
</protein>
<dbReference type="AlphaFoldDB" id="Q12LF8"/>
<dbReference type="KEGG" id="sdn:Sden_2438"/>
<keyword evidence="2" id="KW-1185">Reference proteome</keyword>
<organism evidence="1 2">
    <name type="scientific">Shewanella denitrificans (strain OS217 / ATCC BAA-1090 / DSM 15013)</name>
    <dbReference type="NCBI Taxonomy" id="318161"/>
    <lineage>
        <taxon>Bacteria</taxon>
        <taxon>Pseudomonadati</taxon>
        <taxon>Pseudomonadota</taxon>
        <taxon>Gammaproteobacteria</taxon>
        <taxon>Alteromonadales</taxon>
        <taxon>Shewanellaceae</taxon>
        <taxon>Shewanella</taxon>
    </lineage>
</organism>
<dbReference type="eggNOG" id="ENOG5033ND7">
    <property type="taxonomic scope" value="Bacteria"/>
</dbReference>
<dbReference type="HOGENOM" id="CLU_1634243_0_0_6"/>
<dbReference type="STRING" id="318161.Sden_2438"/>
<dbReference type="Pfam" id="PF00277">
    <property type="entry name" value="SAA"/>
    <property type="match status" value="1"/>
</dbReference>
<accession>Q12LF8</accession>
<dbReference type="EMBL" id="CP000302">
    <property type="protein sequence ID" value="ABE55718.1"/>
    <property type="molecule type" value="Genomic_DNA"/>
</dbReference>
<sequence length="162" mass="17705">MNTHAVALGINTYGYVGGNPIMNTDRYGLANDNSPYTGLPPHIAEAFRKLERQRVLNQRQWIGGAYDFFGNYRDMRDANTIGADKYFHCKANCEATKRGKGGESAACTISDSREWFDQHIKGDPASAADQAANIFGRSNASSPQSCSLVCSAFRPNGLPQGY</sequence>
<dbReference type="OrthoDB" id="9815414at2"/>
<dbReference type="InterPro" id="IPR000096">
    <property type="entry name" value="Serum_amyloid_A"/>
</dbReference>
<dbReference type="PRINTS" id="PR00306">
    <property type="entry name" value="SERUMAMYLOID"/>
</dbReference>
<reference evidence="1 2" key="1">
    <citation type="submission" date="2006-03" db="EMBL/GenBank/DDBJ databases">
        <title>Complete sequence of Shewanella denitrificans OS217.</title>
        <authorList>
            <consortium name="US DOE Joint Genome Institute"/>
            <person name="Copeland A."/>
            <person name="Lucas S."/>
            <person name="Lapidus A."/>
            <person name="Barry K."/>
            <person name="Detter J.C."/>
            <person name="Glavina del Rio T."/>
            <person name="Hammon N."/>
            <person name="Israni S."/>
            <person name="Dalin E."/>
            <person name="Tice H."/>
            <person name="Pitluck S."/>
            <person name="Brettin T."/>
            <person name="Bruce D."/>
            <person name="Han C."/>
            <person name="Tapia R."/>
            <person name="Gilna P."/>
            <person name="Kiss H."/>
            <person name="Schmutz J."/>
            <person name="Larimer F."/>
            <person name="Land M."/>
            <person name="Hauser L."/>
            <person name="Kyrpides N."/>
            <person name="Lykidis A."/>
            <person name="Richardson P."/>
        </authorList>
    </citation>
    <scope>NUCLEOTIDE SEQUENCE [LARGE SCALE GENOMIC DNA]</scope>
    <source>
        <strain evidence="2">OS217 / ATCC BAA-1090 / DSM 15013</strain>
    </source>
</reference>
<gene>
    <name evidence="1" type="ordered locus">Sden_2438</name>
</gene>